<reference evidence="1" key="1">
    <citation type="submission" date="2022-09" db="EMBL/GenBank/DDBJ databases">
        <title>Fusarium specimens isolated from Avocado Roots.</title>
        <authorList>
            <person name="Stajich J."/>
            <person name="Roper C."/>
            <person name="Heimlech-Rivalta G."/>
        </authorList>
    </citation>
    <scope>NUCLEOTIDE SEQUENCE</scope>
    <source>
        <strain evidence="1">CF00136</strain>
    </source>
</reference>
<dbReference type="EMBL" id="JAOQAZ010000035">
    <property type="protein sequence ID" value="KAJ4248758.1"/>
    <property type="molecule type" value="Genomic_DNA"/>
</dbReference>
<evidence type="ECO:0000313" key="1">
    <source>
        <dbReference type="EMBL" id="KAJ4248758.1"/>
    </source>
</evidence>
<accession>A0A9W8V897</accession>
<evidence type="ECO:0000313" key="2">
    <source>
        <dbReference type="Proteomes" id="UP001152049"/>
    </source>
</evidence>
<gene>
    <name evidence="1" type="ORF">NW762_012596</name>
</gene>
<dbReference type="AlphaFoldDB" id="A0A9W8V897"/>
<dbReference type="Proteomes" id="UP001152049">
    <property type="component" value="Unassembled WGS sequence"/>
</dbReference>
<name>A0A9W8V897_9HYPO</name>
<protein>
    <submittedName>
        <fullName evidence="1">Uncharacterized protein</fullName>
    </submittedName>
</protein>
<dbReference type="OrthoDB" id="5214444at2759"/>
<sequence length="121" mass="13883">MSAQTPIQYIVNPSNNPSRWPGGSDQTEFINVWKVDIIYININDNSNFRILRTGTNEHVHQAVIQVTKHIARGLYTIVSMNVSDYSCVVVMSTEKSRDELMFKNGFPWDRDNDPQPEVVLK</sequence>
<proteinExistence type="predicted"/>
<keyword evidence="2" id="KW-1185">Reference proteome</keyword>
<comment type="caution">
    <text evidence="1">The sequence shown here is derived from an EMBL/GenBank/DDBJ whole genome shotgun (WGS) entry which is preliminary data.</text>
</comment>
<organism evidence="1 2">
    <name type="scientific">Fusarium torreyae</name>
    <dbReference type="NCBI Taxonomy" id="1237075"/>
    <lineage>
        <taxon>Eukaryota</taxon>
        <taxon>Fungi</taxon>
        <taxon>Dikarya</taxon>
        <taxon>Ascomycota</taxon>
        <taxon>Pezizomycotina</taxon>
        <taxon>Sordariomycetes</taxon>
        <taxon>Hypocreomycetidae</taxon>
        <taxon>Hypocreales</taxon>
        <taxon>Nectriaceae</taxon>
        <taxon>Fusarium</taxon>
    </lineage>
</organism>